<dbReference type="WBParaSite" id="PDA_v2.g9519.t1">
    <property type="protein sequence ID" value="PDA_v2.g9519.t1"/>
    <property type="gene ID" value="PDA_v2.g9519"/>
</dbReference>
<sequence length="414" mass="45041">MRASTVRRATTVGNTMRAWMTENYKGPLVCREVSIPSITQPNQVLIKVKATSMNPIDCRMTEGYGDQILSTWSQFESFSFQRPSRLPLIAGRDCCGEVIAIGGNVTGVNVGDEVIAVVPGPWAGSHAEYVLTKSDAVAKKPLNVNYLEASTLPYVACTSWAALVSVARINPNNASGIRVLIHGGSGGIGSAAIQMLKAWGAEKVVATCSENNMNYVTSLGGIAVDYNSQDVKDQLIAEGPFDVILDCVDTDLARWSDKVMGVWRNSVHVSIVSPMLKDTDRYGIPFGLLSTAIKYFERSCGSIGNGRWFSYAYFMPNSQCLNQISEFIDNGKIKIPHIEKVYKFNEFPTAYDRCALLHTKGKLIIDIAEESLPPKIDSPPPSPTLSPYHPGTKSVPIIDLKPPPISTEPPPVVV</sequence>
<dbReference type="InterPro" id="IPR011032">
    <property type="entry name" value="GroES-like_sf"/>
</dbReference>
<dbReference type="InterPro" id="IPR036291">
    <property type="entry name" value="NAD(P)-bd_dom_sf"/>
</dbReference>
<evidence type="ECO:0000313" key="9">
    <source>
        <dbReference type="WBParaSite" id="PDA_v2.g9519.t1"/>
    </source>
</evidence>
<dbReference type="CDD" id="cd08248">
    <property type="entry name" value="RTN4I1"/>
    <property type="match status" value="1"/>
</dbReference>
<dbReference type="Gene3D" id="3.90.180.10">
    <property type="entry name" value="Medium-chain alcohol dehydrogenases, catalytic domain"/>
    <property type="match status" value="1"/>
</dbReference>
<dbReference type="GO" id="GO:0016491">
    <property type="term" value="F:oxidoreductase activity"/>
    <property type="evidence" value="ECO:0007669"/>
    <property type="project" value="UniProtKB-KW"/>
</dbReference>
<feature type="compositionally biased region" description="Pro residues" evidence="6">
    <location>
        <begin position="401"/>
        <end position="414"/>
    </location>
</feature>
<accession>A0A914QZD2</accession>
<evidence type="ECO:0000256" key="2">
    <source>
        <dbReference type="ARBA" id="ARBA00010371"/>
    </source>
</evidence>
<dbReference type="PANTHER" id="PTHR11695">
    <property type="entry name" value="ALCOHOL DEHYDROGENASE RELATED"/>
    <property type="match status" value="1"/>
</dbReference>
<feature type="domain" description="Enoyl reductase (ER)" evidence="7">
    <location>
        <begin position="26"/>
        <end position="365"/>
    </location>
</feature>
<keyword evidence="4" id="KW-0560">Oxidoreductase</keyword>
<dbReference type="PANTHER" id="PTHR11695:SF294">
    <property type="entry name" value="RETICULON-4-INTERACTING PROTEIN 1, MITOCHONDRIAL"/>
    <property type="match status" value="1"/>
</dbReference>
<evidence type="ECO:0000256" key="5">
    <source>
        <dbReference type="ARBA" id="ARBA00023128"/>
    </source>
</evidence>
<proteinExistence type="inferred from homology"/>
<comment type="subcellular location">
    <subcellularLocation>
        <location evidence="1">Mitochondrion</location>
    </subcellularLocation>
</comment>
<dbReference type="InterPro" id="IPR037397">
    <property type="entry name" value="RTN4IP1"/>
</dbReference>
<dbReference type="FunFam" id="3.40.50.720:FF:000147">
    <property type="entry name" value="Reticulon-4-interacting protein 1 homolog, mitochondrial"/>
    <property type="match status" value="1"/>
</dbReference>
<organism evidence="8 9">
    <name type="scientific">Panagrolaimus davidi</name>
    <dbReference type="NCBI Taxonomy" id="227884"/>
    <lineage>
        <taxon>Eukaryota</taxon>
        <taxon>Metazoa</taxon>
        <taxon>Ecdysozoa</taxon>
        <taxon>Nematoda</taxon>
        <taxon>Chromadorea</taxon>
        <taxon>Rhabditida</taxon>
        <taxon>Tylenchina</taxon>
        <taxon>Panagrolaimomorpha</taxon>
        <taxon>Panagrolaimoidea</taxon>
        <taxon>Panagrolaimidae</taxon>
        <taxon>Panagrolaimus</taxon>
    </lineage>
</organism>
<dbReference type="Proteomes" id="UP000887578">
    <property type="component" value="Unplaced"/>
</dbReference>
<keyword evidence="8" id="KW-1185">Reference proteome</keyword>
<dbReference type="GO" id="GO:0005739">
    <property type="term" value="C:mitochondrion"/>
    <property type="evidence" value="ECO:0007669"/>
    <property type="project" value="UniProtKB-SubCell"/>
</dbReference>
<keyword evidence="5" id="KW-0496">Mitochondrion</keyword>
<comment type="similarity">
    <text evidence="2">Belongs to the zinc-containing alcohol dehydrogenase family. Quinone oxidoreductase subfamily.</text>
</comment>
<evidence type="ECO:0000256" key="4">
    <source>
        <dbReference type="ARBA" id="ARBA00023002"/>
    </source>
</evidence>
<dbReference type="SUPFAM" id="SSF50129">
    <property type="entry name" value="GroES-like"/>
    <property type="match status" value="1"/>
</dbReference>
<protein>
    <submittedName>
        <fullName evidence="9">Enoyl reductase (ER) domain-containing protein</fullName>
    </submittedName>
</protein>
<keyword evidence="3" id="KW-0809">Transit peptide</keyword>
<dbReference type="InterPro" id="IPR020843">
    <property type="entry name" value="ER"/>
</dbReference>
<evidence type="ECO:0000259" key="7">
    <source>
        <dbReference type="SMART" id="SM00829"/>
    </source>
</evidence>
<dbReference type="InterPro" id="IPR013154">
    <property type="entry name" value="ADH-like_N"/>
</dbReference>
<evidence type="ECO:0000313" key="8">
    <source>
        <dbReference type="Proteomes" id="UP000887578"/>
    </source>
</evidence>
<dbReference type="AlphaFoldDB" id="A0A914QZD2"/>
<dbReference type="InterPro" id="IPR050700">
    <property type="entry name" value="YIM1/Zinc_Alcohol_DH_Fams"/>
</dbReference>
<reference evidence="9" key="1">
    <citation type="submission" date="2022-11" db="UniProtKB">
        <authorList>
            <consortium name="WormBaseParasite"/>
        </authorList>
    </citation>
    <scope>IDENTIFICATION</scope>
</reference>
<dbReference type="Pfam" id="PF13602">
    <property type="entry name" value="ADH_zinc_N_2"/>
    <property type="match status" value="1"/>
</dbReference>
<evidence type="ECO:0000256" key="3">
    <source>
        <dbReference type="ARBA" id="ARBA00022946"/>
    </source>
</evidence>
<feature type="region of interest" description="Disordered" evidence="6">
    <location>
        <begin position="374"/>
        <end position="414"/>
    </location>
</feature>
<dbReference type="Pfam" id="PF08240">
    <property type="entry name" value="ADH_N"/>
    <property type="match status" value="1"/>
</dbReference>
<evidence type="ECO:0000256" key="6">
    <source>
        <dbReference type="SAM" id="MobiDB-lite"/>
    </source>
</evidence>
<name>A0A914QZD2_9BILA</name>
<evidence type="ECO:0000256" key="1">
    <source>
        <dbReference type="ARBA" id="ARBA00004173"/>
    </source>
</evidence>
<dbReference type="SMART" id="SM00829">
    <property type="entry name" value="PKS_ER"/>
    <property type="match status" value="1"/>
</dbReference>
<dbReference type="Gene3D" id="3.40.50.720">
    <property type="entry name" value="NAD(P)-binding Rossmann-like Domain"/>
    <property type="match status" value="1"/>
</dbReference>
<dbReference type="SUPFAM" id="SSF51735">
    <property type="entry name" value="NAD(P)-binding Rossmann-fold domains"/>
    <property type="match status" value="1"/>
</dbReference>